<dbReference type="InterPro" id="IPR016181">
    <property type="entry name" value="Acyl_CoA_acyltransferase"/>
</dbReference>
<accession>A0A383R9Q3</accession>
<feature type="domain" description="N-acetyltransferase" evidence="1">
    <location>
        <begin position="10"/>
        <end position="172"/>
    </location>
</feature>
<dbReference type="Pfam" id="PF13302">
    <property type="entry name" value="Acetyltransf_3"/>
    <property type="match status" value="1"/>
</dbReference>
<proteinExistence type="predicted"/>
<reference evidence="3" key="1">
    <citation type="submission" date="2018-08" db="EMBL/GenBank/DDBJ databases">
        <authorList>
            <person name="Chevrot R."/>
        </authorList>
    </citation>
    <scope>NUCLEOTIDE SEQUENCE [LARGE SCALE GENOMIC DNA]</scope>
</reference>
<evidence type="ECO:0000259" key="1">
    <source>
        <dbReference type="PROSITE" id="PS51186"/>
    </source>
</evidence>
<dbReference type="AlphaFoldDB" id="A0A383R9Q3"/>
<organism evidence="2 3">
    <name type="scientific">Paenibacillus alvei</name>
    <name type="common">Bacillus alvei</name>
    <dbReference type="NCBI Taxonomy" id="44250"/>
    <lineage>
        <taxon>Bacteria</taxon>
        <taxon>Bacillati</taxon>
        <taxon>Bacillota</taxon>
        <taxon>Bacilli</taxon>
        <taxon>Bacillales</taxon>
        <taxon>Paenibacillaceae</taxon>
        <taxon>Paenibacillus</taxon>
    </lineage>
</organism>
<dbReference type="InterPro" id="IPR000182">
    <property type="entry name" value="GNAT_dom"/>
</dbReference>
<dbReference type="SUPFAM" id="SSF55729">
    <property type="entry name" value="Acyl-CoA N-acyltransferases (Nat)"/>
    <property type="match status" value="1"/>
</dbReference>
<sequence length="186" mass="22033">MMPYLHGNRITLREYRREDLEWIRKWANDEEITNTLSDIFLYPHAEQDTEAFLEMMIDSSSKSKGFVIADRQTLDYIGQIDLHQIDWKNRSAVLGIVIGRKDMLGAGYGREAIRLMQKFVFQSLNLNRLELEVYAFNERAHRCYISCGFKEEGRLRQKMFKDGKYSDVIMMSVLKDEYEQMQHDGK</sequence>
<gene>
    <name evidence="2" type="ORF">PBLR_11803</name>
</gene>
<dbReference type="PROSITE" id="PS51186">
    <property type="entry name" value="GNAT"/>
    <property type="match status" value="1"/>
</dbReference>
<dbReference type="Gene3D" id="3.40.630.30">
    <property type="match status" value="1"/>
</dbReference>
<dbReference type="EMBL" id="LS992241">
    <property type="protein sequence ID" value="SYX83381.1"/>
    <property type="molecule type" value="Genomic_DNA"/>
</dbReference>
<evidence type="ECO:0000313" key="2">
    <source>
        <dbReference type="EMBL" id="SYX83381.1"/>
    </source>
</evidence>
<keyword evidence="2" id="KW-0808">Transferase</keyword>
<dbReference type="PANTHER" id="PTHR43415:SF3">
    <property type="entry name" value="GNAT-FAMILY ACETYLTRANSFERASE"/>
    <property type="match status" value="1"/>
</dbReference>
<protein>
    <submittedName>
        <fullName evidence="2">Acetyltransferase</fullName>
    </submittedName>
</protein>
<evidence type="ECO:0000313" key="3">
    <source>
        <dbReference type="Proteomes" id="UP000304148"/>
    </source>
</evidence>
<dbReference type="PANTHER" id="PTHR43415">
    <property type="entry name" value="SPERMIDINE N(1)-ACETYLTRANSFERASE"/>
    <property type="match status" value="1"/>
</dbReference>
<name>A0A383R9Q3_PAEAL</name>
<dbReference type="Proteomes" id="UP000304148">
    <property type="component" value="Chromosome"/>
</dbReference>
<dbReference type="GO" id="GO:0016747">
    <property type="term" value="F:acyltransferase activity, transferring groups other than amino-acyl groups"/>
    <property type="evidence" value="ECO:0007669"/>
    <property type="project" value="InterPro"/>
</dbReference>